<organism evidence="12 13">
    <name type="scientific">Lymnaea stagnalis</name>
    <name type="common">Great pond snail</name>
    <name type="synonym">Helix stagnalis</name>
    <dbReference type="NCBI Taxonomy" id="6523"/>
    <lineage>
        <taxon>Eukaryota</taxon>
        <taxon>Metazoa</taxon>
        <taxon>Spiralia</taxon>
        <taxon>Lophotrochozoa</taxon>
        <taxon>Mollusca</taxon>
        <taxon>Gastropoda</taxon>
        <taxon>Heterobranchia</taxon>
        <taxon>Euthyneura</taxon>
        <taxon>Panpulmonata</taxon>
        <taxon>Hygrophila</taxon>
        <taxon>Lymnaeoidea</taxon>
        <taxon>Lymnaeidae</taxon>
        <taxon>Lymnaea</taxon>
    </lineage>
</organism>
<keyword evidence="6" id="KW-1015">Disulfide bond</keyword>
<feature type="domain" description="CTCK" evidence="11">
    <location>
        <begin position="119"/>
        <end position="211"/>
    </location>
</feature>
<dbReference type="Pfam" id="PF05463">
    <property type="entry name" value="Sclerostin"/>
    <property type="match status" value="1"/>
</dbReference>
<dbReference type="Proteomes" id="UP001497497">
    <property type="component" value="Unassembled WGS sequence"/>
</dbReference>
<protein>
    <recommendedName>
        <fullName evidence="11">CTCK domain-containing protein</fullName>
    </recommendedName>
</protein>
<dbReference type="EMBL" id="CAXITT010000151">
    <property type="protein sequence ID" value="CAL1533747.1"/>
    <property type="molecule type" value="Genomic_DNA"/>
</dbReference>
<dbReference type="Gene3D" id="2.10.90.10">
    <property type="entry name" value="Cystine-knot cytokines"/>
    <property type="match status" value="1"/>
</dbReference>
<gene>
    <name evidence="12" type="ORF">GSLYS_00007707001</name>
</gene>
<dbReference type="InterPro" id="IPR006207">
    <property type="entry name" value="Cys_knot_C"/>
</dbReference>
<evidence type="ECO:0000256" key="2">
    <source>
        <dbReference type="ARBA" id="ARBA00007850"/>
    </source>
</evidence>
<dbReference type="PANTHER" id="PTHR14903:SF6">
    <property type="entry name" value="CTCK DOMAIN-CONTAINING PROTEIN"/>
    <property type="match status" value="1"/>
</dbReference>
<feature type="compositionally biased region" description="Basic residues" evidence="9">
    <location>
        <begin position="212"/>
        <end position="228"/>
    </location>
</feature>
<feature type="region of interest" description="Disordered" evidence="9">
    <location>
        <begin position="30"/>
        <end position="49"/>
    </location>
</feature>
<proteinExistence type="inferred from homology"/>
<dbReference type="InterPro" id="IPR008835">
    <property type="entry name" value="Sclerostin/SOSTDC1"/>
</dbReference>
<comment type="subcellular location">
    <subcellularLocation>
        <location evidence="1">Secreted</location>
    </subcellularLocation>
</comment>
<evidence type="ECO:0000259" key="11">
    <source>
        <dbReference type="PROSITE" id="PS01225"/>
    </source>
</evidence>
<keyword evidence="13" id="KW-1185">Reference proteome</keyword>
<feature type="signal peptide" evidence="10">
    <location>
        <begin position="1"/>
        <end position="26"/>
    </location>
</feature>
<dbReference type="PROSITE" id="PS01225">
    <property type="entry name" value="CTCK_2"/>
    <property type="match status" value="1"/>
</dbReference>
<evidence type="ECO:0000313" key="13">
    <source>
        <dbReference type="Proteomes" id="UP001497497"/>
    </source>
</evidence>
<evidence type="ECO:0000256" key="3">
    <source>
        <dbReference type="ARBA" id="ARBA00022525"/>
    </source>
</evidence>
<keyword evidence="7" id="KW-0325">Glycoprotein</keyword>
<comment type="similarity">
    <text evidence="2">Belongs to the sclerostin family.</text>
</comment>
<comment type="caution">
    <text evidence="8">Lacks conserved residue(s) required for the propagation of feature annotation.</text>
</comment>
<feature type="region of interest" description="Disordered" evidence="9">
    <location>
        <begin position="212"/>
        <end position="237"/>
    </location>
</feature>
<dbReference type="GO" id="GO:0016055">
    <property type="term" value="P:Wnt signaling pathway"/>
    <property type="evidence" value="ECO:0007669"/>
    <property type="project" value="UniProtKB-KW"/>
</dbReference>
<keyword evidence="5 10" id="KW-0732">Signal</keyword>
<dbReference type="AlphaFoldDB" id="A0AAV2HJT1"/>
<evidence type="ECO:0000256" key="10">
    <source>
        <dbReference type="SAM" id="SignalP"/>
    </source>
</evidence>
<accession>A0AAV2HJT1</accession>
<evidence type="ECO:0000256" key="7">
    <source>
        <dbReference type="ARBA" id="ARBA00023180"/>
    </source>
</evidence>
<comment type="caution">
    <text evidence="12">The sequence shown here is derived from an EMBL/GenBank/DDBJ whole genome shotgun (WGS) entry which is preliminary data.</text>
</comment>
<reference evidence="12 13" key="1">
    <citation type="submission" date="2024-04" db="EMBL/GenBank/DDBJ databases">
        <authorList>
            <consortium name="Genoscope - CEA"/>
            <person name="William W."/>
        </authorList>
    </citation>
    <scope>NUCLEOTIDE SEQUENCE [LARGE SCALE GENOMIC DNA]</scope>
</reference>
<keyword evidence="4" id="KW-0879">Wnt signaling pathway</keyword>
<dbReference type="GO" id="GO:0030514">
    <property type="term" value="P:negative regulation of BMP signaling pathway"/>
    <property type="evidence" value="ECO:0007669"/>
    <property type="project" value="TreeGrafter"/>
</dbReference>
<name>A0AAV2HJT1_LYMST</name>
<evidence type="ECO:0000313" key="12">
    <source>
        <dbReference type="EMBL" id="CAL1533747.1"/>
    </source>
</evidence>
<evidence type="ECO:0000256" key="6">
    <source>
        <dbReference type="ARBA" id="ARBA00023157"/>
    </source>
</evidence>
<dbReference type="GO" id="GO:0036122">
    <property type="term" value="F:BMP binding"/>
    <property type="evidence" value="ECO:0007669"/>
    <property type="project" value="TreeGrafter"/>
</dbReference>
<evidence type="ECO:0000256" key="4">
    <source>
        <dbReference type="ARBA" id="ARBA00022687"/>
    </source>
</evidence>
<keyword evidence="3" id="KW-0964">Secreted</keyword>
<dbReference type="PANTHER" id="PTHR14903">
    <property type="entry name" value="SCLEROSTIN-RELATED"/>
    <property type="match status" value="1"/>
</dbReference>
<evidence type="ECO:0000256" key="1">
    <source>
        <dbReference type="ARBA" id="ARBA00004613"/>
    </source>
</evidence>
<evidence type="ECO:0000256" key="8">
    <source>
        <dbReference type="PROSITE-ProRule" id="PRU00039"/>
    </source>
</evidence>
<evidence type="ECO:0000256" key="9">
    <source>
        <dbReference type="SAM" id="MobiDB-lite"/>
    </source>
</evidence>
<feature type="chain" id="PRO_5043718694" description="CTCK domain-containing protein" evidence="10">
    <location>
        <begin position="27"/>
        <end position="237"/>
    </location>
</feature>
<dbReference type="InterPro" id="IPR029034">
    <property type="entry name" value="Cystine-knot_cytokine"/>
</dbReference>
<evidence type="ECO:0000256" key="5">
    <source>
        <dbReference type="ARBA" id="ARBA00022729"/>
    </source>
</evidence>
<sequence>MLVPKHRLTSVLVALCLANLLNIVTSAKTQVAGGRENPTPTAAKTPRKRAQSVDTMAAAGKARDRTNATALYGYGNSSALEPRGTNPDPGMKGIHLNPKTKGQDKRRPQFLSADIQVGCRELTARRYISDGFCTSDKPIIEVVCTGNCLPVKNLPWYAEFVKTVAKKKIKEWQCVEDLVQKKRVTLVCQDGSDKQYTIKVVKSCKCKKLVKKHNRTSVGHPNKRRRKQPKDSKISVT</sequence>
<dbReference type="GO" id="GO:0005615">
    <property type="term" value="C:extracellular space"/>
    <property type="evidence" value="ECO:0007669"/>
    <property type="project" value="InterPro"/>
</dbReference>
<dbReference type="GO" id="GO:0030178">
    <property type="term" value="P:negative regulation of Wnt signaling pathway"/>
    <property type="evidence" value="ECO:0007669"/>
    <property type="project" value="TreeGrafter"/>
</dbReference>